<evidence type="ECO:0000313" key="2">
    <source>
        <dbReference type="Proteomes" id="UP000011873"/>
    </source>
</evidence>
<gene>
    <name evidence="1" type="ORF">LEP1GSC016_2205</name>
</gene>
<dbReference type="EMBL" id="ANMU01000170">
    <property type="protein sequence ID" value="EMJ77931.1"/>
    <property type="molecule type" value="Genomic_DNA"/>
</dbReference>
<protein>
    <submittedName>
        <fullName evidence="1">Uncharacterized protein</fullName>
    </submittedName>
</protein>
<accession>M6BHA9</accession>
<reference evidence="1 2" key="1">
    <citation type="submission" date="2013-01" db="EMBL/GenBank/DDBJ databases">
        <authorList>
            <person name="Harkins D.M."/>
            <person name="Durkin A.S."/>
            <person name="Brinkac L.M."/>
            <person name="Haft D.H."/>
            <person name="Selengut J.D."/>
            <person name="Sanka R."/>
            <person name="DePew J."/>
            <person name="Purushe J."/>
            <person name="Galloway R.L."/>
            <person name="Vinetz J.M."/>
            <person name="Sutton G.G."/>
            <person name="Nierman W.C."/>
            <person name="Fouts D.E."/>
        </authorList>
    </citation>
    <scope>NUCLEOTIDE SEQUENCE [LARGE SCALE GENOMIC DNA]</scope>
    <source>
        <strain evidence="1 2">Sponselee CDC</strain>
    </source>
</reference>
<organism evidence="1 2">
    <name type="scientific">Leptospira borgpetersenii serovar Hardjo-bovis str. Sponselee</name>
    <dbReference type="NCBI Taxonomy" id="1303729"/>
    <lineage>
        <taxon>Bacteria</taxon>
        <taxon>Pseudomonadati</taxon>
        <taxon>Spirochaetota</taxon>
        <taxon>Spirochaetia</taxon>
        <taxon>Leptospirales</taxon>
        <taxon>Leptospiraceae</taxon>
        <taxon>Leptospira</taxon>
    </lineage>
</organism>
<dbReference type="Proteomes" id="UP000011873">
    <property type="component" value="Unassembled WGS sequence"/>
</dbReference>
<sequence length="116" mass="13595">MIDFVKVQKSSKIASNTAFLRTSYVLTFRRTHSVVFMRQNSKADFMESIPKHQVFNKRDSYLPLCFSFNNFHTSEITAIKEWMNRNNTKKIRMVIHFTDETGIRSDSTVGKTYNSV</sequence>
<dbReference type="AlphaFoldDB" id="M6BHA9"/>
<proteinExistence type="predicted"/>
<name>M6BHA9_LEPBO</name>
<comment type="caution">
    <text evidence="1">The sequence shown here is derived from an EMBL/GenBank/DDBJ whole genome shotgun (WGS) entry which is preliminary data.</text>
</comment>
<evidence type="ECO:0000313" key="1">
    <source>
        <dbReference type="EMBL" id="EMJ77931.1"/>
    </source>
</evidence>